<evidence type="ECO:0000313" key="2">
    <source>
        <dbReference type="Proteomes" id="UP000011682"/>
    </source>
</evidence>
<accession>S9PNC0</accession>
<proteinExistence type="predicted"/>
<dbReference type="Proteomes" id="UP000011682">
    <property type="component" value="Unassembled WGS sequence"/>
</dbReference>
<comment type="caution">
    <text evidence="1">The sequence shown here is derived from an EMBL/GenBank/DDBJ whole genome shotgun (WGS) entry which is preliminary data.</text>
</comment>
<keyword evidence="2" id="KW-1185">Reference proteome</keyword>
<organism evidence="1 2">
    <name type="scientific">Cystobacter fuscus (strain ATCC 25194 / DSM 2262 / NBRC 100088 / M29)</name>
    <dbReference type="NCBI Taxonomy" id="1242864"/>
    <lineage>
        <taxon>Bacteria</taxon>
        <taxon>Pseudomonadati</taxon>
        <taxon>Myxococcota</taxon>
        <taxon>Myxococcia</taxon>
        <taxon>Myxococcales</taxon>
        <taxon>Cystobacterineae</taxon>
        <taxon>Archangiaceae</taxon>
        <taxon>Cystobacter</taxon>
    </lineage>
</organism>
<reference evidence="1" key="1">
    <citation type="submission" date="2013-05" db="EMBL/GenBank/DDBJ databases">
        <title>Genome assembly of Cystobacter fuscus DSM 2262.</title>
        <authorList>
            <person name="Sharma G."/>
            <person name="Khatri I."/>
            <person name="Kaur C."/>
            <person name="Mayilraj S."/>
            <person name="Subramanian S."/>
        </authorList>
    </citation>
    <scope>NUCLEOTIDE SEQUENCE [LARGE SCALE GENOMIC DNA]</scope>
    <source>
        <strain evidence="1">DSM 2262</strain>
    </source>
</reference>
<protein>
    <submittedName>
        <fullName evidence="1">Uncharacterized protein</fullName>
    </submittedName>
</protein>
<sequence length="71" mass="7959">MALAEAVRGAARCGLALQRVMREPLMRQFFLRLDGLPEEASDELLPRLSDAVRAMQEAGRCWVTWPRASTS</sequence>
<evidence type="ECO:0000313" key="1">
    <source>
        <dbReference type="EMBL" id="EPX64506.1"/>
    </source>
</evidence>
<gene>
    <name evidence="1" type="ORF">D187_003242</name>
</gene>
<name>S9PNC0_CYSF2</name>
<dbReference type="AlphaFoldDB" id="S9PNC0"/>
<dbReference type="RefSeq" id="WP_002622422.1">
    <property type="nucleotide sequence ID" value="NZ_ANAH02000002.1"/>
</dbReference>
<dbReference type="EMBL" id="ANAH02000002">
    <property type="protein sequence ID" value="EPX64506.1"/>
    <property type="molecule type" value="Genomic_DNA"/>
</dbReference>